<dbReference type="EMBL" id="CYHG01000008">
    <property type="protein sequence ID" value="CUB04699.1"/>
    <property type="molecule type" value="Genomic_DNA"/>
</dbReference>
<dbReference type="GO" id="GO:0055085">
    <property type="term" value="P:transmembrane transport"/>
    <property type="evidence" value="ECO:0007669"/>
    <property type="project" value="InterPro"/>
</dbReference>
<organism evidence="8 9">
    <name type="scientific">Marinomonas fungiae</name>
    <dbReference type="NCBI Taxonomy" id="1137284"/>
    <lineage>
        <taxon>Bacteria</taxon>
        <taxon>Pseudomonadati</taxon>
        <taxon>Pseudomonadota</taxon>
        <taxon>Gammaproteobacteria</taxon>
        <taxon>Oceanospirillales</taxon>
        <taxon>Oceanospirillaceae</taxon>
        <taxon>Marinomonas</taxon>
    </lineage>
</organism>
<keyword evidence="2" id="KW-0813">Transport</keyword>
<protein>
    <submittedName>
        <fullName evidence="8">Predicted permease</fullName>
    </submittedName>
</protein>
<evidence type="ECO:0000256" key="4">
    <source>
        <dbReference type="ARBA" id="ARBA00022692"/>
    </source>
</evidence>
<evidence type="ECO:0000313" key="8">
    <source>
        <dbReference type="EMBL" id="CUB04699.1"/>
    </source>
</evidence>
<feature type="transmembrane region" description="Helical" evidence="7">
    <location>
        <begin position="125"/>
        <end position="149"/>
    </location>
</feature>
<dbReference type="STRING" id="1137284.GCA_001418205_02537"/>
<dbReference type="GO" id="GO:0016020">
    <property type="term" value="C:membrane"/>
    <property type="evidence" value="ECO:0007669"/>
    <property type="project" value="UniProtKB-SubCell"/>
</dbReference>
<keyword evidence="5 7" id="KW-1133">Transmembrane helix</keyword>
<accession>A0A0K6INN3</accession>
<evidence type="ECO:0000256" key="1">
    <source>
        <dbReference type="ARBA" id="ARBA00004141"/>
    </source>
</evidence>
<feature type="transmembrane region" description="Helical" evidence="7">
    <location>
        <begin position="65"/>
        <end position="88"/>
    </location>
</feature>
<evidence type="ECO:0000256" key="3">
    <source>
        <dbReference type="ARBA" id="ARBA00022475"/>
    </source>
</evidence>
<feature type="transmembrane region" description="Helical" evidence="7">
    <location>
        <begin position="258"/>
        <end position="278"/>
    </location>
</feature>
<evidence type="ECO:0000256" key="6">
    <source>
        <dbReference type="ARBA" id="ARBA00023136"/>
    </source>
</evidence>
<reference evidence="9" key="1">
    <citation type="submission" date="2015-08" db="EMBL/GenBank/DDBJ databases">
        <authorList>
            <person name="Varghese N."/>
        </authorList>
    </citation>
    <scope>NUCLEOTIDE SEQUENCE [LARGE SCALE GENOMIC DNA]</scope>
    <source>
        <strain evidence="9">JCM 18476</strain>
    </source>
</reference>
<evidence type="ECO:0000256" key="2">
    <source>
        <dbReference type="ARBA" id="ARBA00022448"/>
    </source>
</evidence>
<keyword evidence="6 7" id="KW-0472">Membrane</keyword>
<dbReference type="AlphaFoldDB" id="A0A0K6INN3"/>
<feature type="transmembrane region" description="Helical" evidence="7">
    <location>
        <begin position="169"/>
        <end position="187"/>
    </location>
</feature>
<dbReference type="PANTHER" id="PTHR36838">
    <property type="entry name" value="AUXIN EFFLUX CARRIER FAMILY PROTEIN"/>
    <property type="match status" value="1"/>
</dbReference>
<sequence>MFEMLFTTAPIFILMALGFCAVRSRLVSDESISGMAKIVLYFTLPALIFSTLAKMDPSEVFVPQYLLAFSLASLLSLTIGIVLIAWALKKDNLQATLKGAGMSCSNSGFFGYPVMLLVFDDPPTAAFAMTLMGENAIVLPTIFALLGYFSAKDQGLSLTQTLVGTLKRLAKNPLVIAVVCGMFFSQFHLTLPNVADRVLMMLSGASATLALMVLGGSLVGTSMRGNVTDISVITFGKLIVHPACMALFMWLIPGIDDHLRVGAVILAAVPMMSIYPIIGSQYGYRSFCASTLLITTIACFLTLPILLTFINTSG</sequence>
<keyword evidence="9" id="KW-1185">Reference proteome</keyword>
<dbReference type="PANTHER" id="PTHR36838:SF1">
    <property type="entry name" value="SLR1864 PROTEIN"/>
    <property type="match status" value="1"/>
</dbReference>
<dbReference type="Pfam" id="PF03547">
    <property type="entry name" value="Mem_trans"/>
    <property type="match status" value="1"/>
</dbReference>
<feature type="transmembrane region" description="Helical" evidence="7">
    <location>
        <begin position="100"/>
        <end position="119"/>
    </location>
</feature>
<feature type="transmembrane region" description="Helical" evidence="7">
    <location>
        <begin position="199"/>
        <end position="220"/>
    </location>
</feature>
<feature type="transmembrane region" description="Helical" evidence="7">
    <location>
        <begin position="34"/>
        <end position="53"/>
    </location>
</feature>
<dbReference type="OrthoDB" id="9810457at2"/>
<feature type="transmembrane region" description="Helical" evidence="7">
    <location>
        <begin position="232"/>
        <end position="252"/>
    </location>
</feature>
<feature type="transmembrane region" description="Helical" evidence="7">
    <location>
        <begin position="6"/>
        <end position="22"/>
    </location>
</feature>
<dbReference type="Proteomes" id="UP000182769">
    <property type="component" value="Unassembled WGS sequence"/>
</dbReference>
<keyword evidence="3" id="KW-1003">Cell membrane</keyword>
<keyword evidence="4 7" id="KW-0812">Transmembrane</keyword>
<evidence type="ECO:0000313" key="9">
    <source>
        <dbReference type="Proteomes" id="UP000182769"/>
    </source>
</evidence>
<gene>
    <name evidence="8" type="ORF">Ga0061065_10815</name>
</gene>
<proteinExistence type="predicted"/>
<feature type="transmembrane region" description="Helical" evidence="7">
    <location>
        <begin position="290"/>
        <end position="310"/>
    </location>
</feature>
<dbReference type="InterPro" id="IPR004776">
    <property type="entry name" value="Mem_transp_PIN-like"/>
</dbReference>
<comment type="subcellular location">
    <subcellularLocation>
        <location evidence="1">Membrane</location>
        <topology evidence="1">Multi-pass membrane protein</topology>
    </subcellularLocation>
</comment>
<dbReference type="RefSeq" id="WP_055463606.1">
    <property type="nucleotide sequence ID" value="NZ_CYHG01000008.1"/>
</dbReference>
<evidence type="ECO:0000256" key="5">
    <source>
        <dbReference type="ARBA" id="ARBA00022989"/>
    </source>
</evidence>
<evidence type="ECO:0000256" key="7">
    <source>
        <dbReference type="SAM" id="Phobius"/>
    </source>
</evidence>
<name>A0A0K6INN3_9GAMM</name>